<protein>
    <submittedName>
        <fullName evidence="2">Uncharacterized protein</fullName>
    </submittedName>
</protein>
<accession>A0A0E9X2V6</accession>
<sequence length="105" mass="11597">MATIRLSLSNIIDLNSEHFIKGGKGKHDHNSCSSVETPAQSSSNSCILTLTSIRQPGNSFTAKKKENKNAKTKHFKNQKIPHLFVFFVVVNNPPLLCTLVFTENG</sequence>
<reference evidence="2" key="1">
    <citation type="submission" date="2014-11" db="EMBL/GenBank/DDBJ databases">
        <authorList>
            <person name="Amaro Gonzalez C."/>
        </authorList>
    </citation>
    <scope>NUCLEOTIDE SEQUENCE</scope>
</reference>
<keyword evidence="1" id="KW-1133">Transmembrane helix</keyword>
<name>A0A0E9X2V6_ANGAN</name>
<keyword evidence="1" id="KW-0812">Transmembrane</keyword>
<proteinExistence type="predicted"/>
<dbReference type="EMBL" id="GBXM01011678">
    <property type="protein sequence ID" value="JAH96899.1"/>
    <property type="molecule type" value="Transcribed_RNA"/>
</dbReference>
<organism evidence="2">
    <name type="scientific">Anguilla anguilla</name>
    <name type="common">European freshwater eel</name>
    <name type="synonym">Muraena anguilla</name>
    <dbReference type="NCBI Taxonomy" id="7936"/>
    <lineage>
        <taxon>Eukaryota</taxon>
        <taxon>Metazoa</taxon>
        <taxon>Chordata</taxon>
        <taxon>Craniata</taxon>
        <taxon>Vertebrata</taxon>
        <taxon>Euteleostomi</taxon>
        <taxon>Actinopterygii</taxon>
        <taxon>Neopterygii</taxon>
        <taxon>Teleostei</taxon>
        <taxon>Anguilliformes</taxon>
        <taxon>Anguillidae</taxon>
        <taxon>Anguilla</taxon>
    </lineage>
</organism>
<reference evidence="2" key="2">
    <citation type="journal article" date="2015" name="Fish Shellfish Immunol.">
        <title>Early steps in the European eel (Anguilla anguilla)-Vibrio vulnificus interaction in the gills: Role of the RtxA13 toxin.</title>
        <authorList>
            <person name="Callol A."/>
            <person name="Pajuelo D."/>
            <person name="Ebbesson L."/>
            <person name="Teles M."/>
            <person name="MacKenzie S."/>
            <person name="Amaro C."/>
        </authorList>
    </citation>
    <scope>NUCLEOTIDE SEQUENCE</scope>
</reference>
<feature type="transmembrane region" description="Helical" evidence="1">
    <location>
        <begin position="83"/>
        <end position="102"/>
    </location>
</feature>
<evidence type="ECO:0000256" key="1">
    <source>
        <dbReference type="SAM" id="Phobius"/>
    </source>
</evidence>
<keyword evidence="1" id="KW-0472">Membrane</keyword>
<dbReference type="AlphaFoldDB" id="A0A0E9X2V6"/>
<evidence type="ECO:0000313" key="2">
    <source>
        <dbReference type="EMBL" id="JAH96899.1"/>
    </source>
</evidence>